<dbReference type="SUPFAM" id="SSF56935">
    <property type="entry name" value="Porins"/>
    <property type="match status" value="1"/>
</dbReference>
<evidence type="ECO:0000256" key="8">
    <source>
        <dbReference type="ARBA" id="ARBA00023004"/>
    </source>
</evidence>
<dbReference type="PANTHER" id="PTHR32552:SF74">
    <property type="entry name" value="HYDROXAMATE SIDEROPHORE RECEPTOR FHUE"/>
    <property type="match status" value="1"/>
</dbReference>
<dbReference type="CDD" id="cd01347">
    <property type="entry name" value="ligand_gated_channel"/>
    <property type="match status" value="1"/>
</dbReference>
<evidence type="ECO:0000259" key="19">
    <source>
        <dbReference type="SMART" id="SM00965"/>
    </source>
</evidence>
<keyword evidence="11 14" id="KW-0472">Membrane</keyword>
<protein>
    <submittedName>
        <fullName evidence="20">TonB-dependent receptor</fullName>
    </submittedName>
</protein>
<reference evidence="20 21" key="1">
    <citation type="submission" date="2016-03" db="EMBL/GenBank/DDBJ databases">
        <title>Draft Genome Assembly of Pseudomonas putida strain CBF10-2.</title>
        <authorList>
            <person name="Iyer R.S."/>
            <person name="Damania A."/>
        </authorList>
    </citation>
    <scope>NUCLEOTIDE SEQUENCE [LARGE SCALE GENOMIC DNA]</scope>
    <source>
        <strain evidence="20 21">CBF10-2</strain>
    </source>
</reference>
<evidence type="ECO:0000256" key="12">
    <source>
        <dbReference type="ARBA" id="ARBA00023170"/>
    </source>
</evidence>
<dbReference type="InterPro" id="IPR037066">
    <property type="entry name" value="Plug_dom_sf"/>
</dbReference>
<proteinExistence type="inferred from homology"/>
<evidence type="ECO:0000256" key="16">
    <source>
        <dbReference type="RuleBase" id="RU003357"/>
    </source>
</evidence>
<dbReference type="InterPro" id="IPR010105">
    <property type="entry name" value="TonB_sidphr_rcpt"/>
</dbReference>
<evidence type="ECO:0000256" key="11">
    <source>
        <dbReference type="ARBA" id="ARBA00023136"/>
    </source>
</evidence>
<dbReference type="Gene3D" id="3.55.50.30">
    <property type="match status" value="1"/>
</dbReference>
<dbReference type="InterPro" id="IPR010917">
    <property type="entry name" value="TonB_rcpt_CS"/>
</dbReference>
<evidence type="ECO:0000256" key="10">
    <source>
        <dbReference type="ARBA" id="ARBA00023077"/>
    </source>
</evidence>
<evidence type="ECO:0000313" key="21">
    <source>
        <dbReference type="Proteomes" id="UP000077752"/>
    </source>
</evidence>
<organism evidence="20 21">
    <name type="scientific">Pseudomonas putida</name>
    <name type="common">Arthrobacter siderocapsulatus</name>
    <dbReference type="NCBI Taxonomy" id="303"/>
    <lineage>
        <taxon>Bacteria</taxon>
        <taxon>Pseudomonadati</taxon>
        <taxon>Pseudomonadota</taxon>
        <taxon>Gammaproteobacteria</taxon>
        <taxon>Pseudomonadales</taxon>
        <taxon>Pseudomonadaceae</taxon>
        <taxon>Pseudomonas</taxon>
    </lineage>
</organism>
<evidence type="ECO:0000256" key="7">
    <source>
        <dbReference type="ARBA" id="ARBA00022729"/>
    </source>
</evidence>
<dbReference type="EMBL" id="LUCV01000040">
    <property type="protein sequence ID" value="OAI86236.1"/>
    <property type="molecule type" value="Genomic_DNA"/>
</dbReference>
<feature type="chain" id="PRO_5008073525" evidence="18">
    <location>
        <begin position="29"/>
        <end position="803"/>
    </location>
</feature>
<evidence type="ECO:0000256" key="6">
    <source>
        <dbReference type="ARBA" id="ARBA00022692"/>
    </source>
</evidence>
<evidence type="ECO:0000313" key="20">
    <source>
        <dbReference type="EMBL" id="OAI86236.1"/>
    </source>
</evidence>
<dbReference type="Proteomes" id="UP000077752">
    <property type="component" value="Unassembled WGS sequence"/>
</dbReference>
<evidence type="ECO:0000256" key="18">
    <source>
        <dbReference type="SAM" id="SignalP"/>
    </source>
</evidence>
<dbReference type="PROSITE" id="PS01156">
    <property type="entry name" value="TONB_DEPENDENT_REC_2"/>
    <property type="match status" value="1"/>
</dbReference>
<dbReference type="InterPro" id="IPR036942">
    <property type="entry name" value="Beta-barrel_TonB_sf"/>
</dbReference>
<dbReference type="GO" id="GO:0015344">
    <property type="term" value="F:siderophore uptake transmembrane transporter activity"/>
    <property type="evidence" value="ECO:0007669"/>
    <property type="project" value="TreeGrafter"/>
</dbReference>
<keyword evidence="12 20" id="KW-0675">Receptor</keyword>
<comment type="caution">
    <text evidence="20">The sequence shown here is derived from an EMBL/GenBank/DDBJ whole genome shotgun (WGS) entry which is preliminary data.</text>
</comment>
<evidence type="ECO:0000256" key="15">
    <source>
        <dbReference type="PROSITE-ProRule" id="PRU10144"/>
    </source>
</evidence>
<evidence type="ECO:0000256" key="17">
    <source>
        <dbReference type="SAM" id="MobiDB-lite"/>
    </source>
</evidence>
<comment type="subcellular location">
    <subcellularLocation>
        <location evidence="1 14">Cell outer membrane</location>
        <topology evidence="1 14">Multi-pass membrane protein</topology>
    </subcellularLocation>
</comment>
<keyword evidence="3 14" id="KW-0813">Transport</keyword>
<dbReference type="GO" id="GO:0009279">
    <property type="term" value="C:cell outer membrane"/>
    <property type="evidence" value="ECO:0007669"/>
    <property type="project" value="UniProtKB-SubCell"/>
</dbReference>
<accession>A0A177SF94</accession>
<feature type="signal peptide" evidence="18">
    <location>
        <begin position="1"/>
        <end position="28"/>
    </location>
</feature>
<dbReference type="RefSeq" id="WP_064304095.1">
    <property type="nucleotide sequence ID" value="NZ_LUCV01000040.1"/>
</dbReference>
<dbReference type="InterPro" id="IPR039426">
    <property type="entry name" value="TonB-dep_rcpt-like"/>
</dbReference>
<feature type="domain" description="Secretin/TonB short N-terminal" evidence="19">
    <location>
        <begin position="55"/>
        <end position="106"/>
    </location>
</feature>
<dbReference type="InterPro" id="IPR000531">
    <property type="entry name" value="Beta-barrel_TonB"/>
</dbReference>
<keyword evidence="7 18" id="KW-0732">Signal</keyword>
<dbReference type="GO" id="GO:0015891">
    <property type="term" value="P:siderophore transport"/>
    <property type="evidence" value="ECO:0007669"/>
    <property type="project" value="InterPro"/>
</dbReference>
<keyword evidence="8" id="KW-0408">Iron</keyword>
<evidence type="ECO:0000256" key="4">
    <source>
        <dbReference type="ARBA" id="ARBA00022452"/>
    </source>
</evidence>
<evidence type="ECO:0000256" key="5">
    <source>
        <dbReference type="ARBA" id="ARBA00022496"/>
    </source>
</evidence>
<keyword evidence="10 16" id="KW-0798">TonB box</keyword>
<dbReference type="Pfam" id="PF00593">
    <property type="entry name" value="TonB_dep_Rec_b-barrel"/>
    <property type="match status" value="1"/>
</dbReference>
<dbReference type="PANTHER" id="PTHR32552">
    <property type="entry name" value="FERRICHROME IRON RECEPTOR-RELATED"/>
    <property type="match status" value="1"/>
</dbReference>
<evidence type="ECO:0000256" key="9">
    <source>
        <dbReference type="ARBA" id="ARBA00023065"/>
    </source>
</evidence>
<dbReference type="SMART" id="SM00965">
    <property type="entry name" value="STN"/>
    <property type="match status" value="1"/>
</dbReference>
<feature type="region of interest" description="Disordered" evidence="17">
    <location>
        <begin position="124"/>
        <end position="145"/>
    </location>
</feature>
<sequence length="803" mass="87585">MSIYTTSRRLRRLSFLAVSITLATSLQAQEARHAVSLPAQPLDQALNALAGQTGARILFATDSAEGLQAPALSGDVTVEQALQRLLRGSRLKLQRTGDGSYLVSSPASADDGALQLDATSINASGLGATSEPTGSYTTGTMSSGTKLALTPRETPQSVSVVTRQRIEDQAMTTLGDAVKYTTGLTLTKWGGERERFNSRGFQLNNLMVDGIPVAYDEASLSTGLLSMYDRVEVVRGASGLMEGAGSPGGSINLVRKRPTETFQGSITAGAGSWDDYRSELDLSGPLNASGTLRGRTVLSLQDRNAYIDDYQNRRSLFYGVLEADLDDATTLAVGYSWSQDNNPGADWNGRGTNADGSFLDIPRSTRMSPSWSYWDKESSTVFADITHRFANDWTAKFAATALQSQMDMFGSYLYRPDETSRDLGFGFGKYHYENTQASLDGYASGPFELFGRSHELVVGGSYRQQDIDDGPGGWPLGFVYEFDPLAFDGKGVPKPGITDAWSRDGKIDQSSVYFTARFSLTDALKMAAGGRLDWYAYELTTHSGTWTGNDEYKATREFTPYLGFTYDLSDTYTAYASWTRIFNPQNYNSAGGGLLDPQEGSNYEVGLKAEYFDGRLNASVALFQIDLENLPVQLDAATCGAMPDCYGASGEVRSRGVEFEISGEVLSDWQLSAGYTYNYAKHRKPNDYAPIGTQSSGERYGTNLPLNLFKLATSYRLPGDLNRWKVGGGLHVQSDIYTSAGIEQGGYAVTDLFASYDVDRHLTLSLNANNIFDRDYYSSIMTTVGGNFVGDPRNYTVTAKYRF</sequence>
<comment type="similarity">
    <text evidence="2 14 16">Belongs to the TonB-dependent receptor family.</text>
</comment>
<dbReference type="Gene3D" id="2.40.170.20">
    <property type="entry name" value="TonB-dependent receptor, beta-barrel domain"/>
    <property type="match status" value="1"/>
</dbReference>
<dbReference type="NCBIfam" id="TIGR01783">
    <property type="entry name" value="TonB-siderophor"/>
    <property type="match status" value="1"/>
</dbReference>
<dbReference type="GO" id="GO:0038023">
    <property type="term" value="F:signaling receptor activity"/>
    <property type="evidence" value="ECO:0007669"/>
    <property type="project" value="InterPro"/>
</dbReference>
<evidence type="ECO:0000256" key="14">
    <source>
        <dbReference type="PROSITE-ProRule" id="PRU01360"/>
    </source>
</evidence>
<dbReference type="PROSITE" id="PS52016">
    <property type="entry name" value="TONB_DEPENDENT_REC_3"/>
    <property type="match status" value="1"/>
</dbReference>
<keyword evidence="5" id="KW-0410">Iron transport</keyword>
<name>A0A177SF94_PSEPU</name>
<keyword evidence="13 14" id="KW-0998">Cell outer membrane</keyword>
<gene>
    <name evidence="20" type="ORF">AYO28_00675</name>
</gene>
<dbReference type="InterPro" id="IPR012910">
    <property type="entry name" value="Plug_dom"/>
</dbReference>
<dbReference type="InterPro" id="IPR011662">
    <property type="entry name" value="Secretin/TonB_short_N"/>
</dbReference>
<dbReference type="Gene3D" id="2.170.130.10">
    <property type="entry name" value="TonB-dependent receptor, plug domain"/>
    <property type="match status" value="1"/>
</dbReference>
<dbReference type="Pfam" id="PF07715">
    <property type="entry name" value="Plug"/>
    <property type="match status" value="1"/>
</dbReference>
<evidence type="ECO:0000256" key="1">
    <source>
        <dbReference type="ARBA" id="ARBA00004571"/>
    </source>
</evidence>
<dbReference type="Pfam" id="PF07660">
    <property type="entry name" value="STN"/>
    <property type="match status" value="1"/>
</dbReference>
<keyword evidence="6 14" id="KW-0812">Transmembrane</keyword>
<keyword evidence="9" id="KW-0406">Ion transport</keyword>
<evidence type="ECO:0000256" key="2">
    <source>
        <dbReference type="ARBA" id="ARBA00009810"/>
    </source>
</evidence>
<dbReference type="FunFam" id="2.170.130.10:FF:000010">
    <property type="entry name" value="Ferripyoverdine receptor"/>
    <property type="match status" value="1"/>
</dbReference>
<dbReference type="AlphaFoldDB" id="A0A177SF94"/>
<evidence type="ECO:0000256" key="13">
    <source>
        <dbReference type="ARBA" id="ARBA00023237"/>
    </source>
</evidence>
<feature type="compositionally biased region" description="Low complexity" evidence="17">
    <location>
        <begin position="133"/>
        <end position="145"/>
    </location>
</feature>
<keyword evidence="4 14" id="KW-1134">Transmembrane beta strand</keyword>
<feature type="short sequence motif" description="TonB C-terminal box" evidence="15">
    <location>
        <begin position="786"/>
        <end position="803"/>
    </location>
</feature>
<evidence type="ECO:0000256" key="3">
    <source>
        <dbReference type="ARBA" id="ARBA00022448"/>
    </source>
</evidence>